<dbReference type="Gene3D" id="3.30.1680.10">
    <property type="entry name" value="ligand-binding face of the semaphorins, domain 2"/>
    <property type="match status" value="1"/>
</dbReference>
<keyword evidence="6" id="KW-0325">Glycoprotein</keyword>
<evidence type="ECO:0000256" key="2">
    <source>
        <dbReference type="ARBA" id="ARBA00009492"/>
    </source>
</evidence>
<dbReference type="PROSITE" id="PS50835">
    <property type="entry name" value="IG_LIKE"/>
    <property type="match status" value="1"/>
</dbReference>
<evidence type="ECO:0000259" key="10">
    <source>
        <dbReference type="PROSITE" id="PS50835"/>
    </source>
</evidence>
<dbReference type="PANTHER" id="PTHR11036">
    <property type="entry name" value="SEMAPHORIN"/>
    <property type="match status" value="1"/>
</dbReference>
<comment type="caution">
    <text evidence="13">The sequence shown here is derived from an EMBL/GenBank/DDBJ whole genome shotgun (WGS) entry which is preliminary data.</text>
</comment>
<protein>
    <submittedName>
        <fullName evidence="13">Uncharacterized protein</fullName>
    </submittedName>
</protein>
<keyword evidence="14" id="KW-1185">Reference proteome</keyword>
<dbReference type="InterPro" id="IPR036352">
    <property type="entry name" value="Semap_dom_sf"/>
</dbReference>
<dbReference type="Gene3D" id="2.60.40.10">
    <property type="entry name" value="Immunoglobulins"/>
    <property type="match status" value="1"/>
</dbReference>
<evidence type="ECO:0000256" key="5">
    <source>
        <dbReference type="ARBA" id="ARBA00023157"/>
    </source>
</evidence>
<dbReference type="Proteomes" id="UP000812440">
    <property type="component" value="Chromosome 6"/>
</dbReference>
<dbReference type="InterPro" id="IPR013783">
    <property type="entry name" value="Ig-like_fold"/>
</dbReference>
<feature type="compositionally biased region" description="Low complexity" evidence="9">
    <location>
        <begin position="374"/>
        <end position="385"/>
    </location>
</feature>
<dbReference type="InterPro" id="IPR036179">
    <property type="entry name" value="Ig-like_dom_sf"/>
</dbReference>
<dbReference type="SMART" id="SM00423">
    <property type="entry name" value="PSI"/>
    <property type="match status" value="1"/>
</dbReference>
<dbReference type="Gene3D" id="2.130.10.10">
    <property type="entry name" value="YVTN repeat-like/Quinoprotein amine dehydrogenase"/>
    <property type="match status" value="1"/>
</dbReference>
<evidence type="ECO:0000313" key="12">
    <source>
        <dbReference type="EMBL" id="KAG8429414.1"/>
    </source>
</evidence>
<evidence type="ECO:0000256" key="9">
    <source>
        <dbReference type="SAM" id="MobiDB-lite"/>
    </source>
</evidence>
<dbReference type="SUPFAM" id="SSF48726">
    <property type="entry name" value="Immunoglobulin"/>
    <property type="match status" value="1"/>
</dbReference>
<feature type="domain" description="Ig-like" evidence="10">
    <location>
        <begin position="219"/>
        <end position="314"/>
    </location>
</feature>
<dbReference type="GO" id="GO:0001755">
    <property type="term" value="P:neural crest cell migration"/>
    <property type="evidence" value="ECO:0007669"/>
    <property type="project" value="TreeGrafter"/>
</dbReference>
<keyword evidence="4" id="KW-0732">Signal</keyword>
<evidence type="ECO:0000256" key="6">
    <source>
        <dbReference type="ARBA" id="ARBA00023180"/>
    </source>
</evidence>
<dbReference type="EMBL" id="JAACNH010007503">
    <property type="protein sequence ID" value="KAG8429414.1"/>
    <property type="molecule type" value="Genomic_DNA"/>
</dbReference>
<evidence type="ECO:0000256" key="7">
    <source>
        <dbReference type="ARBA" id="ARBA00023319"/>
    </source>
</evidence>
<dbReference type="InterPro" id="IPR027231">
    <property type="entry name" value="Semaphorin"/>
</dbReference>
<feature type="compositionally biased region" description="Basic and acidic residues" evidence="9">
    <location>
        <begin position="415"/>
        <end position="430"/>
    </location>
</feature>
<dbReference type="SUPFAM" id="SSF103575">
    <property type="entry name" value="Plexin repeat"/>
    <property type="match status" value="1"/>
</dbReference>
<comment type="caution">
    <text evidence="8">Lacks conserved residue(s) required for the propagation of feature annotation.</text>
</comment>
<gene>
    <name evidence="13" type="ORF">GDO86_011444</name>
    <name evidence="12" type="ORF">GDO86_020252</name>
</gene>
<feature type="region of interest" description="Disordered" evidence="9">
    <location>
        <begin position="364"/>
        <end position="430"/>
    </location>
</feature>
<dbReference type="GO" id="GO:0045499">
    <property type="term" value="F:chemorepellent activity"/>
    <property type="evidence" value="ECO:0007669"/>
    <property type="project" value="TreeGrafter"/>
</dbReference>
<keyword evidence="5" id="KW-1015">Disulfide bond</keyword>
<dbReference type="EMBL" id="JAACNH010000005">
    <property type="protein sequence ID" value="KAG8442655.1"/>
    <property type="molecule type" value="Genomic_DNA"/>
</dbReference>
<dbReference type="GO" id="GO:0007411">
    <property type="term" value="P:axon guidance"/>
    <property type="evidence" value="ECO:0007669"/>
    <property type="project" value="TreeGrafter"/>
</dbReference>
<dbReference type="GO" id="GO:0005576">
    <property type="term" value="C:extracellular region"/>
    <property type="evidence" value="ECO:0007669"/>
    <property type="project" value="UniProtKB-SubCell"/>
</dbReference>
<evidence type="ECO:0000256" key="1">
    <source>
        <dbReference type="ARBA" id="ARBA00004613"/>
    </source>
</evidence>
<dbReference type="FunFam" id="2.60.40.10:FF:000030">
    <property type="entry name" value="Semaphorin 3F like"/>
    <property type="match status" value="1"/>
</dbReference>
<evidence type="ECO:0000259" key="11">
    <source>
        <dbReference type="PROSITE" id="PS51004"/>
    </source>
</evidence>
<dbReference type="InterPro" id="IPR016201">
    <property type="entry name" value="PSI"/>
</dbReference>
<comment type="similarity">
    <text evidence="2">Belongs to the semaphorin family.</text>
</comment>
<accession>A0A8T2JBN1</accession>
<dbReference type="GO" id="GO:0071526">
    <property type="term" value="P:semaphorin-plexin signaling pathway"/>
    <property type="evidence" value="ECO:0007669"/>
    <property type="project" value="TreeGrafter"/>
</dbReference>
<dbReference type="GO" id="GO:0030215">
    <property type="term" value="F:semaphorin receptor binding"/>
    <property type="evidence" value="ECO:0007669"/>
    <property type="project" value="InterPro"/>
</dbReference>
<feature type="domain" description="Sema" evidence="11">
    <location>
        <begin position="1"/>
        <end position="170"/>
    </location>
</feature>
<dbReference type="PROSITE" id="PS51004">
    <property type="entry name" value="SEMA"/>
    <property type="match status" value="1"/>
</dbReference>
<dbReference type="Pfam" id="PF01403">
    <property type="entry name" value="Sema"/>
    <property type="match status" value="1"/>
</dbReference>
<name>A0A8T2JBN1_9PIPI</name>
<dbReference type="SUPFAM" id="SSF101912">
    <property type="entry name" value="Sema domain"/>
    <property type="match status" value="1"/>
</dbReference>
<evidence type="ECO:0000256" key="3">
    <source>
        <dbReference type="ARBA" id="ARBA00022525"/>
    </source>
</evidence>
<keyword evidence="7" id="KW-0393">Immunoglobulin domain</keyword>
<evidence type="ECO:0000256" key="4">
    <source>
        <dbReference type="ARBA" id="ARBA00022729"/>
    </source>
</evidence>
<evidence type="ECO:0000256" key="8">
    <source>
        <dbReference type="PROSITE-ProRule" id="PRU00352"/>
    </source>
</evidence>
<dbReference type="PANTHER" id="PTHR11036:SF37">
    <property type="entry name" value="SEMAPHORIN-3B"/>
    <property type="match status" value="1"/>
</dbReference>
<keyword evidence="3" id="KW-0964">Secreted</keyword>
<organism evidence="13 14">
    <name type="scientific">Hymenochirus boettgeri</name>
    <name type="common">Congo dwarf clawed frog</name>
    <dbReference type="NCBI Taxonomy" id="247094"/>
    <lineage>
        <taxon>Eukaryota</taxon>
        <taxon>Metazoa</taxon>
        <taxon>Chordata</taxon>
        <taxon>Craniata</taxon>
        <taxon>Vertebrata</taxon>
        <taxon>Euteleostomi</taxon>
        <taxon>Amphibia</taxon>
        <taxon>Batrachia</taxon>
        <taxon>Anura</taxon>
        <taxon>Pipoidea</taxon>
        <taxon>Pipidae</taxon>
        <taxon>Pipinae</taxon>
        <taxon>Hymenochirus</taxon>
    </lineage>
</organism>
<dbReference type="AlphaFoldDB" id="A0A8T2JBN1"/>
<dbReference type="FunFam" id="3.30.1680.10:FF:000008">
    <property type="entry name" value="semaphorin-3B isoform X1"/>
    <property type="match status" value="1"/>
</dbReference>
<dbReference type="InterPro" id="IPR001627">
    <property type="entry name" value="Semap_dom"/>
</dbReference>
<dbReference type="GO" id="GO:0005886">
    <property type="term" value="C:plasma membrane"/>
    <property type="evidence" value="ECO:0007669"/>
    <property type="project" value="TreeGrafter"/>
</dbReference>
<dbReference type="OrthoDB" id="9988752at2759"/>
<reference evidence="13" key="1">
    <citation type="thesis" date="2020" institute="ProQuest LLC" country="789 East Eisenhower Parkway, Ann Arbor, MI, USA">
        <title>Comparative Genomics and Chromosome Evolution.</title>
        <authorList>
            <person name="Mudd A.B."/>
        </authorList>
    </citation>
    <scope>NUCLEOTIDE SEQUENCE</scope>
    <source>
        <strain evidence="13">Female2</strain>
        <tissue evidence="13">Blood</tissue>
    </source>
</reference>
<evidence type="ECO:0000313" key="13">
    <source>
        <dbReference type="EMBL" id="KAG8442655.1"/>
    </source>
</evidence>
<sequence length="430" mass="48869">MNDVRRAFLGPFAHKDGPNYQWVSYQGRVPYPRPGMCPSKTFGSFESTKNFPDDVLQFARNHPLMFHPVMPGSGRPVFLRSHGDITFTRLTVDRVVAADGEYDVMFIGTDVGSVLKVISVPKQSWHHMEELVLEELQVFKDASPVTSMQISSKRQQLYVGSVSGVSQLPLHRCGVYGKACAECCLARDPYCAWDGVSCTRYLPNTKRRSRRQDVRNGDPSTLCSGEQQRFNVQEKQLFGIEGNSIFLECLPKSLRAQVTWTYQKLPESPRKEVHFDERIIQTDRGILLRSTLRRDAGTFVCYSSEHGFTQTLLSLHLEVVPSSIKDEHLGYQRVSHQKWYKDFMRLVQPGSAEQMCEEIWARKGRISHPPGPQGAPNVPGNNGPGHRAVLPHTIKTKAQKWKHLEDKRKVRSRRTHDQARADRGPRSAQS</sequence>
<comment type="subcellular location">
    <subcellularLocation>
        <location evidence="1">Secreted</location>
    </subcellularLocation>
</comment>
<dbReference type="GO" id="GO:0030335">
    <property type="term" value="P:positive regulation of cell migration"/>
    <property type="evidence" value="ECO:0007669"/>
    <property type="project" value="TreeGrafter"/>
</dbReference>
<proteinExistence type="inferred from homology"/>
<dbReference type="InterPro" id="IPR015943">
    <property type="entry name" value="WD40/YVTN_repeat-like_dom_sf"/>
</dbReference>
<dbReference type="InterPro" id="IPR007110">
    <property type="entry name" value="Ig-like_dom"/>
</dbReference>
<evidence type="ECO:0000313" key="14">
    <source>
        <dbReference type="Proteomes" id="UP000812440"/>
    </source>
</evidence>